<accession>A0ABM8V5L4</accession>
<dbReference type="EMBL" id="CAJRAY010000059">
    <property type="protein sequence ID" value="CAG5088739.1"/>
    <property type="molecule type" value="Genomic_DNA"/>
</dbReference>
<comment type="caution">
    <text evidence="5">The sequence shown here is derived from an EMBL/GenBank/DDBJ whole genome shotgun (WGS) entry which is preliminary data.</text>
</comment>
<dbReference type="InterPro" id="IPR001173">
    <property type="entry name" value="Glyco_trans_2-like"/>
</dbReference>
<dbReference type="PANTHER" id="PTHR22916:SF51">
    <property type="entry name" value="GLYCOSYLTRANSFERASE EPSH-RELATED"/>
    <property type="match status" value="1"/>
</dbReference>
<reference evidence="5 6" key="1">
    <citation type="submission" date="2021-04" db="EMBL/GenBank/DDBJ databases">
        <authorList>
            <person name="Rakotoarivonina H."/>
        </authorList>
    </citation>
    <scope>NUCLEOTIDE SEQUENCE [LARGE SCALE GENOMIC DNA]</scope>
    <source>
        <strain evidence="5 6">XE</strain>
    </source>
</reference>
<dbReference type="PANTHER" id="PTHR22916">
    <property type="entry name" value="GLYCOSYLTRANSFERASE"/>
    <property type="match status" value="1"/>
</dbReference>
<dbReference type="SUPFAM" id="SSF53448">
    <property type="entry name" value="Nucleotide-diphospho-sugar transferases"/>
    <property type="match status" value="1"/>
</dbReference>
<dbReference type="Gene3D" id="3.90.550.10">
    <property type="entry name" value="Spore Coat Polysaccharide Biosynthesis Protein SpsA, Chain A"/>
    <property type="match status" value="1"/>
</dbReference>
<dbReference type="CDD" id="cd00761">
    <property type="entry name" value="Glyco_tranf_GTA_type"/>
    <property type="match status" value="1"/>
</dbReference>
<dbReference type="InterPro" id="IPR029044">
    <property type="entry name" value="Nucleotide-diphossugar_trans"/>
</dbReference>
<name>A0ABM8V5L4_THEXY</name>
<dbReference type="GO" id="GO:0016740">
    <property type="term" value="F:transferase activity"/>
    <property type="evidence" value="ECO:0007669"/>
    <property type="project" value="UniProtKB-KW"/>
</dbReference>
<evidence type="ECO:0000256" key="2">
    <source>
        <dbReference type="ARBA" id="ARBA00022676"/>
    </source>
</evidence>
<evidence type="ECO:0000256" key="3">
    <source>
        <dbReference type="ARBA" id="ARBA00022679"/>
    </source>
</evidence>
<dbReference type="Pfam" id="PF00535">
    <property type="entry name" value="Glycos_transf_2"/>
    <property type="match status" value="1"/>
</dbReference>
<keyword evidence="2" id="KW-0328">Glycosyltransferase</keyword>
<dbReference type="Proteomes" id="UP000681526">
    <property type="component" value="Unassembled WGS sequence"/>
</dbReference>
<proteinExistence type="inferred from homology"/>
<keyword evidence="3 5" id="KW-0808">Transferase</keyword>
<gene>
    <name evidence="5" type="primary">txxe 2444-wciV</name>
    <name evidence="5" type="ORF">TXXE_12260</name>
</gene>
<evidence type="ECO:0000256" key="1">
    <source>
        <dbReference type="ARBA" id="ARBA00006739"/>
    </source>
</evidence>
<evidence type="ECO:0000313" key="6">
    <source>
        <dbReference type="Proteomes" id="UP000681526"/>
    </source>
</evidence>
<evidence type="ECO:0000259" key="4">
    <source>
        <dbReference type="Pfam" id="PF00535"/>
    </source>
</evidence>
<sequence length="221" mass="25278">MTPKVSIIVPVYNVERYLDNCLKSLVNQSLSDVEIIVVNDGSTDGSLAIAQKYCEQFGQIAIIDKNNEGLGEARNSGLDYARGKYVTFVDSDDALSPHACEALYNTAEEYHCEIVAGKSVWFRSEDDMEPVEYYEHWFRKDLTQNFRSDLMFAAGHVAATGKLYLTSMLKENNIRFPKLIGEDVPFSIMSFYYPSNIRIIPDIVYLRTERREFHNKSLTQQ</sequence>
<feature type="domain" description="Glycosyltransferase 2-like" evidence="4">
    <location>
        <begin position="6"/>
        <end position="159"/>
    </location>
</feature>
<protein>
    <submittedName>
        <fullName evidence="5">Glycosyl transferase</fullName>
    </submittedName>
</protein>
<evidence type="ECO:0000313" key="5">
    <source>
        <dbReference type="EMBL" id="CAG5088739.1"/>
    </source>
</evidence>
<organism evidence="5 6">
    <name type="scientific">Thermobacillus xylanilyticus</name>
    <dbReference type="NCBI Taxonomy" id="76633"/>
    <lineage>
        <taxon>Bacteria</taxon>
        <taxon>Bacillati</taxon>
        <taxon>Bacillota</taxon>
        <taxon>Bacilli</taxon>
        <taxon>Bacillales</taxon>
        <taxon>Paenibacillaceae</taxon>
        <taxon>Thermobacillus</taxon>
    </lineage>
</organism>
<keyword evidence="6" id="KW-1185">Reference proteome</keyword>
<comment type="similarity">
    <text evidence="1">Belongs to the glycosyltransferase 2 family.</text>
</comment>